<dbReference type="PANTHER" id="PTHR23155:SF906">
    <property type="entry name" value="OS08G0205100 PROTEIN"/>
    <property type="match status" value="1"/>
</dbReference>
<dbReference type="Gene3D" id="3.40.50.300">
    <property type="entry name" value="P-loop containing nucleotide triphosphate hydrolases"/>
    <property type="match status" value="1"/>
</dbReference>
<dbReference type="InterPro" id="IPR038005">
    <property type="entry name" value="RX-like_CC"/>
</dbReference>
<keyword evidence="6 7" id="KW-0175">Coiled coil</keyword>
<evidence type="ECO:0000259" key="11">
    <source>
        <dbReference type="Pfam" id="PF23598"/>
    </source>
</evidence>
<dbReference type="SUPFAM" id="SSF52540">
    <property type="entry name" value="P-loop containing nucleoside triphosphate hydrolases"/>
    <property type="match status" value="1"/>
</dbReference>
<evidence type="ECO:0000256" key="5">
    <source>
        <dbReference type="ARBA" id="ARBA00022821"/>
    </source>
</evidence>
<evidence type="ECO:0000256" key="7">
    <source>
        <dbReference type="SAM" id="Coils"/>
    </source>
</evidence>
<dbReference type="InterPro" id="IPR036388">
    <property type="entry name" value="WH-like_DNA-bd_sf"/>
</dbReference>
<keyword evidence="13" id="KW-1185">Reference proteome</keyword>
<dbReference type="PANTHER" id="PTHR23155">
    <property type="entry name" value="DISEASE RESISTANCE PROTEIN RP"/>
    <property type="match status" value="1"/>
</dbReference>
<proteinExistence type="inferred from homology"/>
<dbReference type="Pfam" id="PF23598">
    <property type="entry name" value="LRR_14"/>
    <property type="match status" value="1"/>
</dbReference>
<evidence type="ECO:0000256" key="4">
    <source>
        <dbReference type="ARBA" id="ARBA00022741"/>
    </source>
</evidence>
<keyword evidence="4" id="KW-0547">Nucleotide-binding</keyword>
<evidence type="ECO:0000259" key="10">
    <source>
        <dbReference type="Pfam" id="PF23559"/>
    </source>
</evidence>
<dbReference type="Pfam" id="PF00931">
    <property type="entry name" value="NB-ARC"/>
    <property type="match status" value="1"/>
</dbReference>
<keyword evidence="3" id="KW-0677">Repeat</keyword>
<feature type="domain" description="Disease resistance protein winged helix" evidence="10">
    <location>
        <begin position="427"/>
        <end position="500"/>
    </location>
</feature>
<dbReference type="GO" id="GO:0000166">
    <property type="term" value="F:nucleotide binding"/>
    <property type="evidence" value="ECO:0007669"/>
    <property type="project" value="UniProtKB-KW"/>
</dbReference>
<dbReference type="FunFam" id="1.10.10.10:FF:000322">
    <property type="entry name" value="Probable disease resistance protein At1g63360"/>
    <property type="match status" value="1"/>
</dbReference>
<feature type="coiled-coil region" evidence="7">
    <location>
        <begin position="110"/>
        <end position="137"/>
    </location>
</feature>
<feature type="domain" description="NB-ARC" evidence="8">
    <location>
        <begin position="169"/>
        <end position="332"/>
    </location>
</feature>
<reference evidence="12" key="1">
    <citation type="submission" date="2024-10" db="EMBL/GenBank/DDBJ databases">
        <authorList>
            <person name="Ryan C."/>
        </authorList>
    </citation>
    <scope>NUCLEOTIDE SEQUENCE [LARGE SCALE GENOMIC DNA]</scope>
</reference>
<comment type="similarity">
    <text evidence="1">Belongs to the disease resistance NB-LRR family.</text>
</comment>
<dbReference type="InterPro" id="IPR002182">
    <property type="entry name" value="NB-ARC"/>
</dbReference>
<evidence type="ECO:0000256" key="2">
    <source>
        <dbReference type="ARBA" id="ARBA00022614"/>
    </source>
</evidence>
<keyword evidence="2" id="KW-0433">Leucine-rich repeat</keyword>
<dbReference type="InterPro" id="IPR027417">
    <property type="entry name" value="P-loop_NTPase"/>
</dbReference>
<evidence type="ECO:0000259" key="8">
    <source>
        <dbReference type="Pfam" id="PF00931"/>
    </source>
</evidence>
<name>A0ABC9BY87_9POAL</name>
<dbReference type="Proteomes" id="UP001497457">
    <property type="component" value="Chromosome 28b"/>
</dbReference>
<evidence type="ECO:0000256" key="3">
    <source>
        <dbReference type="ARBA" id="ARBA00022737"/>
    </source>
</evidence>
<dbReference type="Pfam" id="PF23559">
    <property type="entry name" value="WHD_DRP"/>
    <property type="match status" value="1"/>
</dbReference>
<evidence type="ECO:0000313" key="13">
    <source>
        <dbReference type="Proteomes" id="UP001497457"/>
    </source>
</evidence>
<sequence length="924" mass="104317">MAEKVLVSASMGVMNSLLGKLATLMGEKYAKLKDVRKQVAFLHEELSSMGALLEDLADMEGLDNQTKQWRNKVREMSYDIEDCLDDFMRRVGGSNDGKGLLRRLKKLRARHQLANQIQELKTRVQEASARRVRYKLDDCKSRPSNVAVDPRITALYTESSRLVGIDGPKEEVINMLTKQVEDVHVQELRVVSIVGFGGLGKTTLANEVYGKLGENFACKAFVSVSQRPDMMVLLKSLVTQILGPGVDTCELNGLIDNLRKYLQDKRYLVVVDDLWDTSAWEVIKCAFPKGPYGSKVLTTTRIERVAVTCCNFQWEFVYRMKPLDDHCSRQLFYGRVFGLENTCSHTFEEPSDKILQKCGGLPLAIISIASLLACQSNRSVSRWNCVLNSLSSDLRSNPTLEGMRQILNLSYTHLPHHLKTCLLYIGMYPEDHDIGRDQLVMQWVAEGFVGELDGRDALETAGSYFNELVNRSMIIQVVEHRAWNMERIYHKVHDMVLDLIVSKSAEETFMGVVENLQTITKRQQCKARRLSLQLGESGNDANTPRMDLTHVRSMFIFGSSLRSFQLLELKFLRVLFVCKDDTLDLDVTPIGKLFQLRYVCIKSYSPSSIQLPRQICGLQNLETLMVNGQISHLPHDIVYLPALSYLRVPGIAYPDGISKMKSLHTLDCFDPSKQSVDNLRALGGLLNLRVLGLFIADYSFPTKETHKDALFYSIEKLLNGNLRHLTIFAVDHTLTGYYEGWNSLCLCDCHLEQLHLQFLFPRLPMWVGQLSTLSSLEIHVEELCRDDIAVLAGLPALAHLVLLTCYVPDEGVVFSSSAAFRALVYFESRPAGIAFHFQAGAMPKIETLRFQLSVREVKTSGVRLAGIEHLTNLKRVAIGLGYSGNRSEESDIPMIEAAIRSFFDEHHPGRPTIPITSYLYTYDD</sequence>
<dbReference type="CDD" id="cd14798">
    <property type="entry name" value="RX-CC_like"/>
    <property type="match status" value="1"/>
</dbReference>
<feature type="domain" description="Disease resistance R13L4/SHOC-2-like LRR" evidence="11">
    <location>
        <begin position="550"/>
        <end position="913"/>
    </location>
</feature>
<dbReference type="Gene3D" id="3.80.10.10">
    <property type="entry name" value="Ribonuclease Inhibitor"/>
    <property type="match status" value="1"/>
</dbReference>
<gene>
    <name evidence="12" type="ORF">URODEC1_LOCUS70269</name>
</gene>
<dbReference type="InterPro" id="IPR044974">
    <property type="entry name" value="Disease_R_plants"/>
</dbReference>
<protein>
    <submittedName>
        <fullName evidence="12">Uncharacterized protein</fullName>
    </submittedName>
</protein>
<dbReference type="SUPFAM" id="SSF52058">
    <property type="entry name" value="L domain-like"/>
    <property type="match status" value="1"/>
</dbReference>
<accession>A0ABC9BY87</accession>
<evidence type="ECO:0000313" key="12">
    <source>
        <dbReference type="EMBL" id="CAL5011045.1"/>
    </source>
</evidence>
<dbReference type="Gene3D" id="1.10.10.10">
    <property type="entry name" value="Winged helix-like DNA-binding domain superfamily/Winged helix DNA-binding domain"/>
    <property type="match status" value="1"/>
</dbReference>
<feature type="domain" description="Disease resistance N-terminal" evidence="9">
    <location>
        <begin position="13"/>
        <end position="102"/>
    </location>
</feature>
<dbReference type="InterPro" id="IPR032675">
    <property type="entry name" value="LRR_dom_sf"/>
</dbReference>
<dbReference type="Gene3D" id="1.20.5.4130">
    <property type="match status" value="1"/>
</dbReference>
<dbReference type="InterPro" id="IPR058922">
    <property type="entry name" value="WHD_DRP"/>
</dbReference>
<dbReference type="PRINTS" id="PR00364">
    <property type="entry name" value="DISEASERSIST"/>
</dbReference>
<dbReference type="EMBL" id="OZ075138">
    <property type="protein sequence ID" value="CAL5011045.1"/>
    <property type="molecule type" value="Genomic_DNA"/>
</dbReference>
<keyword evidence="5" id="KW-0611">Plant defense</keyword>
<dbReference type="GO" id="GO:0042742">
    <property type="term" value="P:defense response to bacterium"/>
    <property type="evidence" value="ECO:0007669"/>
    <property type="project" value="UniProtKB-ARBA"/>
</dbReference>
<dbReference type="GO" id="GO:0002758">
    <property type="term" value="P:innate immune response-activating signaling pathway"/>
    <property type="evidence" value="ECO:0007669"/>
    <property type="project" value="UniProtKB-ARBA"/>
</dbReference>
<dbReference type="InterPro" id="IPR055414">
    <property type="entry name" value="LRR_R13L4/SHOC2-like"/>
</dbReference>
<dbReference type="InterPro" id="IPR041118">
    <property type="entry name" value="Rx_N"/>
</dbReference>
<evidence type="ECO:0000256" key="6">
    <source>
        <dbReference type="ARBA" id="ARBA00023054"/>
    </source>
</evidence>
<dbReference type="GO" id="GO:0009626">
    <property type="term" value="P:plant-type hypersensitive response"/>
    <property type="evidence" value="ECO:0007669"/>
    <property type="project" value="UniProtKB-ARBA"/>
</dbReference>
<dbReference type="AlphaFoldDB" id="A0ABC9BY87"/>
<evidence type="ECO:0000259" key="9">
    <source>
        <dbReference type="Pfam" id="PF18052"/>
    </source>
</evidence>
<evidence type="ECO:0000256" key="1">
    <source>
        <dbReference type="ARBA" id="ARBA00008894"/>
    </source>
</evidence>
<dbReference type="Pfam" id="PF18052">
    <property type="entry name" value="Rx_N"/>
    <property type="match status" value="1"/>
</dbReference>
<organism evidence="12 13">
    <name type="scientific">Urochloa decumbens</name>
    <dbReference type="NCBI Taxonomy" id="240449"/>
    <lineage>
        <taxon>Eukaryota</taxon>
        <taxon>Viridiplantae</taxon>
        <taxon>Streptophyta</taxon>
        <taxon>Embryophyta</taxon>
        <taxon>Tracheophyta</taxon>
        <taxon>Spermatophyta</taxon>
        <taxon>Magnoliopsida</taxon>
        <taxon>Liliopsida</taxon>
        <taxon>Poales</taxon>
        <taxon>Poaceae</taxon>
        <taxon>PACMAD clade</taxon>
        <taxon>Panicoideae</taxon>
        <taxon>Panicodae</taxon>
        <taxon>Paniceae</taxon>
        <taxon>Melinidinae</taxon>
        <taxon>Urochloa</taxon>
    </lineage>
</organism>